<dbReference type="PROSITE" id="PS51257">
    <property type="entry name" value="PROKAR_LIPOPROTEIN"/>
    <property type="match status" value="1"/>
</dbReference>
<evidence type="ECO:0000313" key="1">
    <source>
        <dbReference type="EMBL" id="MEA5402267.1"/>
    </source>
</evidence>
<reference evidence="1 2" key="1">
    <citation type="submission" date="2023-12" db="EMBL/GenBank/DDBJ databases">
        <title>Novel species of the genus Arcicella isolated from rivers.</title>
        <authorList>
            <person name="Lu H."/>
        </authorList>
    </citation>
    <scope>NUCLEOTIDE SEQUENCE [LARGE SCALE GENOMIC DNA]</scope>
    <source>
        <strain evidence="1 2">DC2W</strain>
    </source>
</reference>
<comment type="caution">
    <text evidence="1">The sequence shown here is derived from an EMBL/GenBank/DDBJ whole genome shotgun (WGS) entry which is preliminary data.</text>
</comment>
<dbReference type="EMBL" id="JAYGIL010000004">
    <property type="protein sequence ID" value="MEA5402267.1"/>
    <property type="molecule type" value="Genomic_DNA"/>
</dbReference>
<keyword evidence="2" id="KW-1185">Reference proteome</keyword>
<name>A0ABU5S1B2_9BACT</name>
<evidence type="ECO:0000313" key="2">
    <source>
        <dbReference type="Proteomes" id="UP001303899"/>
    </source>
</evidence>
<protein>
    <submittedName>
        <fullName evidence="1">Uncharacterized protein</fullName>
    </submittedName>
</protein>
<dbReference type="RefSeq" id="WP_323326630.1">
    <property type="nucleotide sequence ID" value="NZ_JAYGIL010000004.1"/>
</dbReference>
<sequence>MKQMLSTLLFFYFFIACKEKETIKPFNNKIGIEAVSSLRTAFIDIETVDTLAVFIKNKEVFKATNTMPRFEEHFMYVNGSNFDLNNFHQSSLSVHQNKVTLFKLFLKE</sequence>
<dbReference type="Proteomes" id="UP001303899">
    <property type="component" value="Unassembled WGS sequence"/>
</dbReference>
<gene>
    <name evidence="1" type="ORF">VB776_05050</name>
</gene>
<proteinExistence type="predicted"/>
<organism evidence="1 2">
    <name type="scientific">Arcicella gelida</name>
    <dbReference type="NCBI Taxonomy" id="2984195"/>
    <lineage>
        <taxon>Bacteria</taxon>
        <taxon>Pseudomonadati</taxon>
        <taxon>Bacteroidota</taxon>
        <taxon>Cytophagia</taxon>
        <taxon>Cytophagales</taxon>
        <taxon>Flectobacillaceae</taxon>
        <taxon>Arcicella</taxon>
    </lineage>
</organism>
<accession>A0ABU5S1B2</accession>